<accession>A0A515D9W7</accession>
<dbReference type="AlphaFoldDB" id="A0A515D9W7"/>
<dbReference type="RefSeq" id="WP_142818358.1">
    <property type="nucleotide sequence ID" value="NZ_CP035503.1"/>
</dbReference>
<dbReference type="SMART" id="SM00867">
    <property type="entry name" value="YceI"/>
    <property type="match status" value="1"/>
</dbReference>
<dbReference type="SUPFAM" id="SSF101874">
    <property type="entry name" value="YceI-like"/>
    <property type="match status" value="1"/>
</dbReference>
<evidence type="ECO:0000313" key="4">
    <source>
        <dbReference type="Proteomes" id="UP000316798"/>
    </source>
</evidence>
<organism evidence="3 4">
    <name type="scientific">Rhodoferax sediminis</name>
    <dbReference type="NCBI Taxonomy" id="2509614"/>
    <lineage>
        <taxon>Bacteria</taxon>
        <taxon>Pseudomonadati</taxon>
        <taxon>Pseudomonadota</taxon>
        <taxon>Betaproteobacteria</taxon>
        <taxon>Burkholderiales</taxon>
        <taxon>Comamonadaceae</taxon>
        <taxon>Rhodoferax</taxon>
    </lineage>
</organism>
<dbReference type="Gene3D" id="2.40.128.110">
    <property type="entry name" value="Lipid/polyisoprenoid-binding, YceI-like"/>
    <property type="match status" value="1"/>
</dbReference>
<reference evidence="3 4" key="1">
    <citation type="submission" date="2019-01" db="EMBL/GenBank/DDBJ databases">
        <title>Genomic insights into a novel species Rhodoferax sp.</title>
        <authorList>
            <person name="Jin L."/>
        </authorList>
    </citation>
    <scope>NUCLEOTIDE SEQUENCE [LARGE SCALE GENOMIC DNA]</scope>
    <source>
        <strain evidence="3 4">CHu59-6-5</strain>
    </source>
</reference>
<dbReference type="PANTHER" id="PTHR34406:SF2">
    <property type="entry name" value="PERIPLASMIC PROTEIN"/>
    <property type="match status" value="1"/>
</dbReference>
<dbReference type="PANTHER" id="PTHR34406">
    <property type="entry name" value="PROTEIN YCEI"/>
    <property type="match status" value="1"/>
</dbReference>
<dbReference type="Pfam" id="PF04264">
    <property type="entry name" value="YceI"/>
    <property type="match status" value="1"/>
</dbReference>
<evidence type="ECO:0000313" key="3">
    <source>
        <dbReference type="EMBL" id="QDL37190.1"/>
    </source>
</evidence>
<dbReference type="KEGG" id="rhf:EUB48_07745"/>
<dbReference type="InterPro" id="IPR007372">
    <property type="entry name" value="Lipid/polyisoprenoid-bd_YceI"/>
</dbReference>
<dbReference type="EMBL" id="CP035503">
    <property type="protein sequence ID" value="QDL37190.1"/>
    <property type="molecule type" value="Genomic_DNA"/>
</dbReference>
<feature type="chain" id="PRO_5022117924" evidence="1">
    <location>
        <begin position="20"/>
        <end position="188"/>
    </location>
</feature>
<keyword evidence="4" id="KW-1185">Reference proteome</keyword>
<name>A0A515D9W7_9BURK</name>
<dbReference type="Proteomes" id="UP000316798">
    <property type="component" value="Chromosome"/>
</dbReference>
<feature type="domain" description="Lipid/polyisoprenoid-binding YceI-like" evidence="2">
    <location>
        <begin position="22"/>
        <end position="186"/>
    </location>
</feature>
<feature type="signal peptide" evidence="1">
    <location>
        <begin position="1"/>
        <end position="19"/>
    </location>
</feature>
<protein>
    <submittedName>
        <fullName evidence="3">Polyisoprenoid-binding protein</fullName>
    </submittedName>
</protein>
<gene>
    <name evidence="3" type="ORF">EUB48_07745</name>
</gene>
<evidence type="ECO:0000256" key="1">
    <source>
        <dbReference type="SAM" id="SignalP"/>
    </source>
</evidence>
<proteinExistence type="predicted"/>
<dbReference type="InterPro" id="IPR036761">
    <property type="entry name" value="TTHA0802/YceI-like_sf"/>
</dbReference>
<dbReference type="OrthoDB" id="9811006at2"/>
<evidence type="ECO:0000259" key="2">
    <source>
        <dbReference type="SMART" id="SM00867"/>
    </source>
</evidence>
<keyword evidence="1" id="KW-0732">Signal</keyword>
<sequence>MKKLLFALLCSLCVATALAADVYESDPNHTFAWFEFDHLGYSIQRDRFDKVDATVSLNLQDQTGSVQARIDVNSISTGSHFFNRILLSDAFFDAGKYPLITFQSTHFTFGKLDNVTAVEGDLTIKGITRPVTLSVTHYKCMMHPEYHRMACGLNASANIRRSDFNLGKYVPLITNNITLYVSIEAIQH</sequence>